<sequence length="218" mass="23434">MVTVIGPWALGWGRSIFLRGIFKSIEGFEASFQFMYKLQIVLGGLHSGGTNIGANGLNPDGHGFLLAMRIIPPKKSPFNTTIMQIFNKILPAVLLILTSSFTAGECVSAGTYCTLYVEWIGSPSGPSPLIGNIGKPTNITLFSKSCAVIPSNMKPPTDKGQITVTSPKLPSTIQITGTDDLGRPLFTYNGKKEGHENCGYSNHKGGFIYACTFHCDVK</sequence>
<organism evidence="1 2">
    <name type="scientific">Monilinia vaccinii-corymbosi</name>
    <dbReference type="NCBI Taxonomy" id="61207"/>
    <lineage>
        <taxon>Eukaryota</taxon>
        <taxon>Fungi</taxon>
        <taxon>Dikarya</taxon>
        <taxon>Ascomycota</taxon>
        <taxon>Pezizomycotina</taxon>
        <taxon>Leotiomycetes</taxon>
        <taxon>Helotiales</taxon>
        <taxon>Sclerotiniaceae</taxon>
        <taxon>Monilinia</taxon>
    </lineage>
</organism>
<protein>
    <submittedName>
        <fullName evidence="1">Uncharacterized protein</fullName>
    </submittedName>
</protein>
<reference evidence="1" key="1">
    <citation type="submission" date="2020-10" db="EMBL/GenBank/DDBJ databases">
        <title>Genome Sequence of Monilinia vaccinii-corymbosi Sheds Light on Mummy Berry Disease Infection of Blueberry and Mating Type.</title>
        <authorList>
            <person name="Yow A.G."/>
            <person name="Zhang Y."/>
            <person name="Bansal K."/>
            <person name="Eacker S.M."/>
            <person name="Sullivan S."/>
            <person name="Liachko I."/>
            <person name="Cubeta M.A."/>
            <person name="Rollins J.A."/>
            <person name="Ashrafi H."/>
        </authorList>
    </citation>
    <scope>NUCLEOTIDE SEQUENCE</scope>
    <source>
        <strain evidence="1">RL-1</strain>
    </source>
</reference>
<dbReference type="EMBL" id="CP063407">
    <property type="protein sequence ID" value="QSZ32566.1"/>
    <property type="molecule type" value="Genomic_DNA"/>
</dbReference>
<proteinExistence type="predicted"/>
<evidence type="ECO:0000313" key="1">
    <source>
        <dbReference type="EMBL" id="QSZ32566.1"/>
    </source>
</evidence>
<dbReference type="Proteomes" id="UP000672032">
    <property type="component" value="Chromosome 3"/>
</dbReference>
<accession>A0A8A3PBS3</accession>
<keyword evidence="2" id="KW-1185">Reference proteome</keyword>
<name>A0A8A3PBS3_9HELO</name>
<evidence type="ECO:0000313" key="2">
    <source>
        <dbReference type="Proteomes" id="UP000672032"/>
    </source>
</evidence>
<gene>
    <name evidence="1" type="ORF">DSL72_002144</name>
</gene>
<dbReference type="AlphaFoldDB" id="A0A8A3PBS3"/>
<dbReference type="OrthoDB" id="10330341at2759"/>